<feature type="domain" description="AraC effector-binding" evidence="2">
    <location>
        <begin position="4"/>
        <end position="161"/>
    </location>
</feature>
<dbReference type="Gene3D" id="3.20.80.10">
    <property type="entry name" value="Regulatory factor, effector binding domain"/>
    <property type="match status" value="1"/>
</dbReference>
<name>A0A2R3Z7E2_9FLAO</name>
<dbReference type="InterPro" id="IPR053182">
    <property type="entry name" value="YobU-like_regulator"/>
</dbReference>
<dbReference type="Pfam" id="PF06445">
    <property type="entry name" value="GyrI-like"/>
    <property type="match status" value="1"/>
</dbReference>
<dbReference type="InterPro" id="IPR029442">
    <property type="entry name" value="GyrI-like"/>
</dbReference>
<dbReference type="OrthoDB" id="8560232at2"/>
<evidence type="ECO:0000313" key="4">
    <source>
        <dbReference type="Proteomes" id="UP000241507"/>
    </source>
</evidence>
<dbReference type="PANTHER" id="PTHR36444:SF2">
    <property type="entry name" value="TRANSCRIPTIONAL REGULATOR PROTEIN YOBU-RELATED"/>
    <property type="match status" value="1"/>
</dbReference>
<proteinExistence type="predicted"/>
<feature type="compositionally biased region" description="Basic and acidic residues" evidence="1">
    <location>
        <begin position="143"/>
        <end position="156"/>
    </location>
</feature>
<dbReference type="AlphaFoldDB" id="A0A2R3Z7E2"/>
<reference evidence="4" key="1">
    <citation type="submission" date="2018-03" db="EMBL/GenBank/DDBJ databases">
        <title>Gramella fulva sp. nov., isolated from a dry surface of tidal flat.</title>
        <authorList>
            <person name="Hwang S.H."/>
            <person name="Hwang W.M."/>
            <person name="Kang K."/>
            <person name="Ahn T.-Y."/>
        </authorList>
    </citation>
    <scope>NUCLEOTIDE SEQUENCE [LARGE SCALE GENOMIC DNA]</scope>
    <source>
        <strain evidence="4">SH35</strain>
    </source>
</reference>
<dbReference type="PANTHER" id="PTHR36444">
    <property type="entry name" value="TRANSCRIPTIONAL REGULATOR PROTEIN YOBU-RELATED"/>
    <property type="match status" value="1"/>
</dbReference>
<evidence type="ECO:0000313" key="3">
    <source>
        <dbReference type="EMBL" id="AVR46207.1"/>
    </source>
</evidence>
<organism evidence="3 4">
    <name type="scientific">Christiangramia fulva</name>
    <dbReference type="NCBI Taxonomy" id="2126553"/>
    <lineage>
        <taxon>Bacteria</taxon>
        <taxon>Pseudomonadati</taxon>
        <taxon>Bacteroidota</taxon>
        <taxon>Flavobacteriia</taxon>
        <taxon>Flavobacteriales</taxon>
        <taxon>Flavobacteriaceae</taxon>
        <taxon>Christiangramia</taxon>
    </lineage>
</organism>
<dbReference type="SMART" id="SM00871">
    <property type="entry name" value="AraC_E_bind"/>
    <property type="match status" value="1"/>
</dbReference>
<gene>
    <name evidence="3" type="ORF">C7S20_13590</name>
</gene>
<keyword evidence="4" id="KW-1185">Reference proteome</keyword>
<dbReference type="SUPFAM" id="SSF55136">
    <property type="entry name" value="Probable bacterial effector-binding domain"/>
    <property type="match status" value="1"/>
</dbReference>
<dbReference type="EMBL" id="CP028136">
    <property type="protein sequence ID" value="AVR46207.1"/>
    <property type="molecule type" value="Genomic_DNA"/>
</dbReference>
<accession>A0A2R3Z7E2</accession>
<sequence length="163" mass="18802">MIRMPKIQHITAKKLVGIKIATSLADDKTSLLWKRFMNLKDAIQNEVNTDLFSVQVYGENFISGDFDTNSVFEKWAAIEVNNFDFIPKGLQKLIIPEGDYAVFTHKGTAQQFAETSKFIFEDWLPNSDYQLEARPHFEVLGKDYKGPEDPKSEEKIWIPVKKK</sequence>
<dbReference type="KEGG" id="grs:C7S20_13590"/>
<protein>
    <submittedName>
        <fullName evidence="3">GyrI-like domain-containing protein</fullName>
    </submittedName>
</protein>
<dbReference type="Proteomes" id="UP000241507">
    <property type="component" value="Chromosome"/>
</dbReference>
<evidence type="ECO:0000259" key="2">
    <source>
        <dbReference type="SMART" id="SM00871"/>
    </source>
</evidence>
<dbReference type="InterPro" id="IPR011256">
    <property type="entry name" value="Reg_factor_effector_dom_sf"/>
</dbReference>
<evidence type="ECO:0000256" key="1">
    <source>
        <dbReference type="SAM" id="MobiDB-lite"/>
    </source>
</evidence>
<dbReference type="InterPro" id="IPR010499">
    <property type="entry name" value="AraC_E-bd"/>
</dbReference>
<feature type="region of interest" description="Disordered" evidence="1">
    <location>
        <begin position="143"/>
        <end position="163"/>
    </location>
</feature>